<proteinExistence type="predicted"/>
<sequence>MHLANVGWHLGLHVSTEEKFKITQTNLSIINTCVFLHKKPIIH</sequence>
<dbReference type="EMBL" id="EAAA01000818">
    <property type="status" value="NOT_ANNOTATED_CDS"/>
    <property type="molecule type" value="Genomic_DNA"/>
</dbReference>
<protein>
    <submittedName>
        <fullName evidence="1">Uncharacterized protein</fullName>
    </submittedName>
</protein>
<name>H2XXI9_CIOIN</name>
<dbReference type="Proteomes" id="UP000008144">
    <property type="component" value="Chromosome 11"/>
</dbReference>
<keyword evidence="2" id="KW-1185">Reference proteome</keyword>
<dbReference type="AlphaFoldDB" id="H2XXI9"/>
<reference evidence="2" key="1">
    <citation type="journal article" date="2002" name="Science">
        <title>The draft genome of Ciona intestinalis: insights into chordate and vertebrate origins.</title>
        <authorList>
            <person name="Dehal P."/>
            <person name="Satou Y."/>
            <person name="Campbell R.K."/>
            <person name="Chapman J."/>
            <person name="Degnan B."/>
            <person name="De Tomaso A."/>
            <person name="Davidson B."/>
            <person name="Di Gregorio A."/>
            <person name="Gelpke M."/>
            <person name="Goodstein D.M."/>
            <person name="Harafuji N."/>
            <person name="Hastings K.E."/>
            <person name="Ho I."/>
            <person name="Hotta K."/>
            <person name="Huang W."/>
            <person name="Kawashima T."/>
            <person name="Lemaire P."/>
            <person name="Martinez D."/>
            <person name="Meinertzhagen I.A."/>
            <person name="Necula S."/>
            <person name="Nonaka M."/>
            <person name="Putnam N."/>
            <person name="Rash S."/>
            <person name="Saiga H."/>
            <person name="Satake M."/>
            <person name="Terry A."/>
            <person name="Yamada L."/>
            <person name="Wang H.G."/>
            <person name="Awazu S."/>
            <person name="Azumi K."/>
            <person name="Boore J."/>
            <person name="Branno M."/>
            <person name="Chin-Bow S."/>
            <person name="DeSantis R."/>
            <person name="Doyle S."/>
            <person name="Francino P."/>
            <person name="Keys D.N."/>
            <person name="Haga S."/>
            <person name="Hayashi H."/>
            <person name="Hino K."/>
            <person name="Imai K.S."/>
            <person name="Inaba K."/>
            <person name="Kano S."/>
            <person name="Kobayashi K."/>
            <person name="Kobayashi M."/>
            <person name="Lee B.I."/>
            <person name="Makabe K.W."/>
            <person name="Manohar C."/>
            <person name="Matassi G."/>
            <person name="Medina M."/>
            <person name="Mochizuki Y."/>
            <person name="Mount S."/>
            <person name="Morishita T."/>
            <person name="Miura S."/>
            <person name="Nakayama A."/>
            <person name="Nishizaka S."/>
            <person name="Nomoto H."/>
            <person name="Ohta F."/>
            <person name="Oishi K."/>
            <person name="Rigoutsos I."/>
            <person name="Sano M."/>
            <person name="Sasaki A."/>
            <person name="Sasakura Y."/>
            <person name="Shoguchi E."/>
            <person name="Shin-i T."/>
            <person name="Spagnuolo A."/>
            <person name="Stainier D."/>
            <person name="Suzuki M.M."/>
            <person name="Tassy O."/>
            <person name="Takatori N."/>
            <person name="Tokuoka M."/>
            <person name="Yagi K."/>
            <person name="Yoshizaki F."/>
            <person name="Wada S."/>
            <person name="Zhang C."/>
            <person name="Hyatt P.D."/>
            <person name="Larimer F."/>
            <person name="Detter C."/>
            <person name="Doggett N."/>
            <person name="Glavina T."/>
            <person name="Hawkins T."/>
            <person name="Richardson P."/>
            <person name="Lucas S."/>
            <person name="Kohara Y."/>
            <person name="Levine M."/>
            <person name="Satoh N."/>
            <person name="Rokhsar D.S."/>
        </authorList>
    </citation>
    <scope>NUCLEOTIDE SEQUENCE [LARGE SCALE GENOMIC DNA]</scope>
</reference>
<dbReference type="Ensembl" id="ENSCINT00000033875.1">
    <property type="protein sequence ID" value="ENSCINP00000034373.1"/>
    <property type="gene ID" value="ENSCING00000018152.1"/>
</dbReference>
<dbReference type="InParanoid" id="H2XXI9"/>
<reference evidence="1" key="2">
    <citation type="journal article" date="2008" name="Genome Biol.">
        <title>Improved genome assembly and evidence-based global gene model set for the chordate Ciona intestinalis: new insight into intron and operon populations.</title>
        <authorList>
            <person name="Satou Y."/>
            <person name="Mineta K."/>
            <person name="Ogasawara M."/>
            <person name="Sasakura Y."/>
            <person name="Shoguchi E."/>
            <person name="Ueno K."/>
            <person name="Yamada L."/>
            <person name="Matsumoto J."/>
            <person name="Wasserscheid J."/>
            <person name="Dewar K."/>
            <person name="Wiley G.B."/>
            <person name="Macmil S.L."/>
            <person name="Roe B.A."/>
            <person name="Zeller R.W."/>
            <person name="Hastings K.E."/>
            <person name="Lemaire P."/>
            <person name="Lindquist E."/>
            <person name="Endo T."/>
            <person name="Hotta K."/>
            <person name="Inaba K."/>
        </authorList>
    </citation>
    <scope>NUCLEOTIDE SEQUENCE [LARGE SCALE GENOMIC DNA]</scope>
    <source>
        <strain evidence="1">wild type</strain>
    </source>
</reference>
<evidence type="ECO:0000313" key="1">
    <source>
        <dbReference type="Ensembl" id="ENSCINP00000034373.1"/>
    </source>
</evidence>
<accession>H2XXI9</accession>
<reference evidence="1" key="3">
    <citation type="submission" date="2025-08" db="UniProtKB">
        <authorList>
            <consortium name="Ensembl"/>
        </authorList>
    </citation>
    <scope>IDENTIFICATION</scope>
</reference>
<reference evidence="1" key="4">
    <citation type="submission" date="2025-09" db="UniProtKB">
        <authorList>
            <consortium name="Ensembl"/>
        </authorList>
    </citation>
    <scope>IDENTIFICATION</scope>
</reference>
<organism evidence="1 2">
    <name type="scientific">Ciona intestinalis</name>
    <name type="common">Transparent sea squirt</name>
    <name type="synonym">Ascidia intestinalis</name>
    <dbReference type="NCBI Taxonomy" id="7719"/>
    <lineage>
        <taxon>Eukaryota</taxon>
        <taxon>Metazoa</taxon>
        <taxon>Chordata</taxon>
        <taxon>Tunicata</taxon>
        <taxon>Ascidiacea</taxon>
        <taxon>Phlebobranchia</taxon>
        <taxon>Cionidae</taxon>
        <taxon>Ciona</taxon>
    </lineage>
</organism>
<dbReference type="HOGENOM" id="CLU_3244607_0_0_1"/>
<evidence type="ECO:0000313" key="2">
    <source>
        <dbReference type="Proteomes" id="UP000008144"/>
    </source>
</evidence>